<feature type="compositionally biased region" description="Polar residues" evidence="1">
    <location>
        <begin position="69"/>
        <end position="78"/>
    </location>
</feature>
<gene>
    <name evidence="2" type="ORF">QE152_g13794</name>
</gene>
<evidence type="ECO:0000313" key="2">
    <source>
        <dbReference type="EMBL" id="KAK9731283.1"/>
    </source>
</evidence>
<comment type="caution">
    <text evidence="2">The sequence shown here is derived from an EMBL/GenBank/DDBJ whole genome shotgun (WGS) entry which is preliminary data.</text>
</comment>
<evidence type="ECO:0000256" key="1">
    <source>
        <dbReference type="SAM" id="MobiDB-lite"/>
    </source>
</evidence>
<proteinExistence type="predicted"/>
<name>A0AAW1LA06_POPJA</name>
<dbReference type="EMBL" id="JASPKY010000135">
    <property type="protein sequence ID" value="KAK9731283.1"/>
    <property type="molecule type" value="Genomic_DNA"/>
</dbReference>
<accession>A0AAW1LA06</accession>
<dbReference type="AlphaFoldDB" id="A0AAW1LA06"/>
<dbReference type="Proteomes" id="UP001458880">
    <property type="component" value="Unassembled WGS sequence"/>
</dbReference>
<keyword evidence="3" id="KW-1185">Reference proteome</keyword>
<organism evidence="2 3">
    <name type="scientific">Popillia japonica</name>
    <name type="common">Japanese beetle</name>
    <dbReference type="NCBI Taxonomy" id="7064"/>
    <lineage>
        <taxon>Eukaryota</taxon>
        <taxon>Metazoa</taxon>
        <taxon>Ecdysozoa</taxon>
        <taxon>Arthropoda</taxon>
        <taxon>Hexapoda</taxon>
        <taxon>Insecta</taxon>
        <taxon>Pterygota</taxon>
        <taxon>Neoptera</taxon>
        <taxon>Endopterygota</taxon>
        <taxon>Coleoptera</taxon>
        <taxon>Polyphaga</taxon>
        <taxon>Scarabaeiformia</taxon>
        <taxon>Scarabaeidae</taxon>
        <taxon>Rutelinae</taxon>
        <taxon>Popillia</taxon>
    </lineage>
</organism>
<protein>
    <submittedName>
        <fullName evidence="2">Uncharacterized protein</fullName>
    </submittedName>
</protein>
<feature type="region of interest" description="Disordered" evidence="1">
    <location>
        <begin position="68"/>
        <end position="88"/>
    </location>
</feature>
<sequence length="88" mass="10046">MVRLKKIQSQDKMATYQGIRIVNNHENNDIVKFQYNCINGTYLFNIKFGTAVDTETFLRSGFADKITDTEQLSSDQSTPPSPEEPQVE</sequence>
<evidence type="ECO:0000313" key="3">
    <source>
        <dbReference type="Proteomes" id="UP001458880"/>
    </source>
</evidence>
<reference evidence="2 3" key="1">
    <citation type="journal article" date="2024" name="BMC Genomics">
        <title>De novo assembly and annotation of Popillia japonica's genome with initial clues to its potential as an invasive pest.</title>
        <authorList>
            <person name="Cucini C."/>
            <person name="Boschi S."/>
            <person name="Funari R."/>
            <person name="Cardaioli E."/>
            <person name="Iannotti N."/>
            <person name="Marturano G."/>
            <person name="Paoli F."/>
            <person name="Bruttini M."/>
            <person name="Carapelli A."/>
            <person name="Frati F."/>
            <person name="Nardi F."/>
        </authorList>
    </citation>
    <scope>NUCLEOTIDE SEQUENCE [LARGE SCALE GENOMIC DNA]</scope>
    <source>
        <strain evidence="2">DMR45628</strain>
    </source>
</reference>
<feature type="compositionally biased region" description="Pro residues" evidence="1">
    <location>
        <begin position="79"/>
        <end position="88"/>
    </location>
</feature>